<dbReference type="InterPro" id="IPR025966">
    <property type="entry name" value="OppC_N"/>
</dbReference>
<evidence type="ECO:0000256" key="5">
    <source>
        <dbReference type="ARBA" id="ARBA00022989"/>
    </source>
</evidence>
<feature type="transmembrane region" description="Helical" evidence="7">
    <location>
        <begin position="184"/>
        <end position="202"/>
    </location>
</feature>
<feature type="transmembrane region" description="Helical" evidence="7">
    <location>
        <begin position="142"/>
        <end position="164"/>
    </location>
</feature>
<gene>
    <name evidence="9" type="ORF">F4148_04455</name>
</gene>
<dbReference type="Gene3D" id="1.10.3720.10">
    <property type="entry name" value="MetI-like"/>
    <property type="match status" value="1"/>
</dbReference>
<evidence type="ECO:0000313" key="9">
    <source>
        <dbReference type="EMBL" id="MYH61024.1"/>
    </source>
</evidence>
<organism evidence="9">
    <name type="scientific">Caldilineaceae bacterium SB0675_bin_29</name>
    <dbReference type="NCBI Taxonomy" id="2605266"/>
    <lineage>
        <taxon>Bacteria</taxon>
        <taxon>Bacillati</taxon>
        <taxon>Chloroflexota</taxon>
        <taxon>Caldilineae</taxon>
        <taxon>Caldilineales</taxon>
        <taxon>Caldilineaceae</taxon>
    </lineage>
</organism>
<accession>A0A6B1G4G9</accession>
<evidence type="ECO:0000256" key="1">
    <source>
        <dbReference type="ARBA" id="ARBA00004651"/>
    </source>
</evidence>
<feature type="domain" description="ABC transmembrane type-1" evidence="8">
    <location>
        <begin position="100"/>
        <end position="313"/>
    </location>
</feature>
<comment type="caution">
    <text evidence="9">The sequence shown here is derived from an EMBL/GenBank/DDBJ whole genome shotgun (WGS) entry which is preliminary data.</text>
</comment>
<dbReference type="PANTHER" id="PTHR43386">
    <property type="entry name" value="OLIGOPEPTIDE TRANSPORT SYSTEM PERMEASE PROTEIN APPC"/>
    <property type="match status" value="1"/>
</dbReference>
<dbReference type="InterPro" id="IPR035906">
    <property type="entry name" value="MetI-like_sf"/>
</dbReference>
<evidence type="ECO:0000259" key="8">
    <source>
        <dbReference type="PROSITE" id="PS50928"/>
    </source>
</evidence>
<dbReference type="GO" id="GO:0055085">
    <property type="term" value="P:transmembrane transport"/>
    <property type="evidence" value="ECO:0007669"/>
    <property type="project" value="InterPro"/>
</dbReference>
<dbReference type="InterPro" id="IPR000515">
    <property type="entry name" value="MetI-like"/>
</dbReference>
<dbReference type="SUPFAM" id="SSF161098">
    <property type="entry name" value="MetI-like"/>
    <property type="match status" value="1"/>
</dbReference>
<reference evidence="9" key="1">
    <citation type="submission" date="2019-09" db="EMBL/GenBank/DDBJ databases">
        <title>Characterisation of the sponge microbiome using genome-centric metagenomics.</title>
        <authorList>
            <person name="Engelberts J.P."/>
            <person name="Robbins S.J."/>
            <person name="De Goeij J.M."/>
            <person name="Aranda M."/>
            <person name="Bell S.C."/>
            <person name="Webster N.S."/>
        </authorList>
    </citation>
    <scope>NUCLEOTIDE SEQUENCE</scope>
    <source>
        <strain evidence="9">SB0675_bin_29</strain>
    </source>
</reference>
<dbReference type="InterPro" id="IPR050366">
    <property type="entry name" value="BP-dependent_transpt_permease"/>
</dbReference>
<feature type="transmembrane region" description="Helical" evidence="7">
    <location>
        <begin position="103"/>
        <end position="130"/>
    </location>
</feature>
<evidence type="ECO:0000256" key="4">
    <source>
        <dbReference type="ARBA" id="ARBA00022692"/>
    </source>
</evidence>
<dbReference type="EMBL" id="VYDA01000168">
    <property type="protein sequence ID" value="MYH61024.1"/>
    <property type="molecule type" value="Genomic_DNA"/>
</dbReference>
<name>A0A6B1G4G9_9CHLR</name>
<dbReference type="PANTHER" id="PTHR43386:SF1">
    <property type="entry name" value="D,D-DIPEPTIDE TRANSPORT SYSTEM PERMEASE PROTEIN DDPC-RELATED"/>
    <property type="match status" value="1"/>
</dbReference>
<sequence length="331" mass="36478">MEEQETQAEERRELLNDQFRRPERNLWKDAFTQLIANRLAMGSIVVIFIVFFIAAFGPFLTPYDHLYQDWDNIAQPPTRLHPLGTDELGRDMLSRSLAGGRTAIMVAVVTTTMAFVLGVLIGALGAYMGGYVDALVVRTIDFLQAFPHILLAVFLAATLKPTFIRFGDALVQQYGIRALGNTLYLDYLLIFAVLGITGWPNLARLVRGQVLSLRATEYVSSAQVVGAKEWRIIVHHLVPNALGPVIVSLSASFGGAMLTEASLSYLGLGIQPPGASWGMMIAENLVQWRYRPHLVVMPGMVLFVTVLAFTFLGDGLNDALNPRMLTPSGQK</sequence>
<evidence type="ECO:0000256" key="3">
    <source>
        <dbReference type="ARBA" id="ARBA00022475"/>
    </source>
</evidence>
<evidence type="ECO:0000256" key="6">
    <source>
        <dbReference type="ARBA" id="ARBA00023136"/>
    </source>
</evidence>
<dbReference type="Pfam" id="PF00528">
    <property type="entry name" value="BPD_transp_1"/>
    <property type="match status" value="1"/>
</dbReference>
<feature type="transmembrane region" description="Helical" evidence="7">
    <location>
        <begin position="237"/>
        <end position="257"/>
    </location>
</feature>
<comment type="similarity">
    <text evidence="7">Belongs to the binding-protein-dependent transport system permease family.</text>
</comment>
<proteinExistence type="inferred from homology"/>
<comment type="subcellular location">
    <subcellularLocation>
        <location evidence="1 7">Cell membrane</location>
        <topology evidence="1 7">Multi-pass membrane protein</topology>
    </subcellularLocation>
</comment>
<keyword evidence="6 7" id="KW-0472">Membrane</keyword>
<dbReference type="GO" id="GO:0005886">
    <property type="term" value="C:plasma membrane"/>
    <property type="evidence" value="ECO:0007669"/>
    <property type="project" value="UniProtKB-SubCell"/>
</dbReference>
<keyword evidence="5 7" id="KW-1133">Transmembrane helix</keyword>
<protein>
    <submittedName>
        <fullName evidence="9">ABC transporter permease</fullName>
    </submittedName>
</protein>
<keyword evidence="2 7" id="KW-0813">Transport</keyword>
<dbReference type="Pfam" id="PF12911">
    <property type="entry name" value="OppC_N"/>
    <property type="match status" value="1"/>
</dbReference>
<dbReference type="AlphaFoldDB" id="A0A6B1G4G9"/>
<dbReference type="PROSITE" id="PS50928">
    <property type="entry name" value="ABC_TM1"/>
    <property type="match status" value="1"/>
</dbReference>
<keyword evidence="3" id="KW-1003">Cell membrane</keyword>
<evidence type="ECO:0000256" key="2">
    <source>
        <dbReference type="ARBA" id="ARBA00022448"/>
    </source>
</evidence>
<feature type="transmembrane region" description="Helical" evidence="7">
    <location>
        <begin position="294"/>
        <end position="313"/>
    </location>
</feature>
<feature type="transmembrane region" description="Helical" evidence="7">
    <location>
        <begin position="39"/>
        <end position="60"/>
    </location>
</feature>
<evidence type="ECO:0000256" key="7">
    <source>
        <dbReference type="RuleBase" id="RU363032"/>
    </source>
</evidence>
<keyword evidence="4 7" id="KW-0812">Transmembrane</keyword>
<dbReference type="CDD" id="cd06261">
    <property type="entry name" value="TM_PBP2"/>
    <property type="match status" value="1"/>
</dbReference>